<protein>
    <submittedName>
        <fullName evidence="1">Uncharacterized protein</fullName>
    </submittedName>
</protein>
<dbReference type="EMBL" id="JBHSMU010000009">
    <property type="protein sequence ID" value="MFC5460171.1"/>
    <property type="molecule type" value="Genomic_DNA"/>
</dbReference>
<comment type="caution">
    <text evidence="1">The sequence shown here is derived from an EMBL/GenBank/DDBJ whole genome shotgun (WGS) entry which is preliminary data.</text>
</comment>
<dbReference type="Proteomes" id="UP001596050">
    <property type="component" value="Unassembled WGS sequence"/>
</dbReference>
<gene>
    <name evidence="1" type="ORF">ACFPN5_10175</name>
</gene>
<keyword evidence="2" id="KW-1185">Reference proteome</keyword>
<evidence type="ECO:0000313" key="2">
    <source>
        <dbReference type="Proteomes" id="UP001596050"/>
    </source>
</evidence>
<organism evidence="1 2">
    <name type="scientific">Massilia niabensis</name>
    <dbReference type="NCBI Taxonomy" id="544910"/>
    <lineage>
        <taxon>Bacteria</taxon>
        <taxon>Pseudomonadati</taxon>
        <taxon>Pseudomonadota</taxon>
        <taxon>Betaproteobacteria</taxon>
        <taxon>Burkholderiales</taxon>
        <taxon>Oxalobacteraceae</taxon>
        <taxon>Telluria group</taxon>
        <taxon>Massilia</taxon>
    </lineage>
</organism>
<proteinExistence type="predicted"/>
<sequence length="514" mass="57481">MNKVMKDMPIESWPDEATSSVWGRDRQGKFFARRWQGRDIDSRWSRYDAAIAVGCTLSVNSEDGGTEAAPACFPASFGFSPFTGKPLVENTAKLVGWLPPHGNNGLKTALVRGGKLTCAPLRLQPYTEETNAVPAESLPFPAVGTFRFLVGAFGLQRSSLIALDWKNGVLYCWLPADRAWVKLTAAAGSVFLGSEEIADEFWNVECTNLTQDALLYWPCDAGLGVVRIEPLTLTYSAQLVAAGTCYSQPLALNDKVYVLMRCRQEQEVSLVEVSPENNNQWTEKLKGLPNSDWHPAATSHEVLWLSYQGHVVANPARERFEFITWNPSAIKPEFRLGPPHCARDGRLWLQVMHPEGYEGEPSQGFISLGRAKQDWNPSGGPRTLSGKSSIKVEKRLGDEPWIEPDIVSSEAHDNNEAVVPLLESVSDGSMLVLRVDHTTGIKQFFERDERLSVRFQIMGQHSDEQGFFATRMHQPWKTLAFIYEDYLYLYHPEMANLPGWRVDTASVETSRAAR</sequence>
<accession>A0ABW0L6H9</accession>
<name>A0ABW0L6H9_9BURK</name>
<evidence type="ECO:0000313" key="1">
    <source>
        <dbReference type="EMBL" id="MFC5460171.1"/>
    </source>
</evidence>
<reference evidence="2" key="1">
    <citation type="journal article" date="2019" name="Int. J. Syst. Evol. Microbiol.">
        <title>The Global Catalogue of Microorganisms (GCM) 10K type strain sequencing project: providing services to taxonomists for standard genome sequencing and annotation.</title>
        <authorList>
            <consortium name="The Broad Institute Genomics Platform"/>
            <consortium name="The Broad Institute Genome Sequencing Center for Infectious Disease"/>
            <person name="Wu L."/>
            <person name="Ma J."/>
        </authorList>
    </citation>
    <scope>NUCLEOTIDE SEQUENCE [LARGE SCALE GENOMIC DNA]</scope>
    <source>
        <strain evidence="2">KACC 12649</strain>
    </source>
</reference>
<dbReference type="RefSeq" id="WP_379782768.1">
    <property type="nucleotide sequence ID" value="NZ_JBHSMU010000009.1"/>
</dbReference>